<evidence type="ECO:0000313" key="9">
    <source>
        <dbReference type="Proteomes" id="UP000281553"/>
    </source>
</evidence>
<keyword evidence="5 6" id="KW-0472">Membrane</keyword>
<dbReference type="GO" id="GO:0016020">
    <property type="term" value="C:membrane"/>
    <property type="evidence" value="ECO:0007669"/>
    <property type="project" value="UniProtKB-SubCell"/>
</dbReference>
<evidence type="ECO:0000313" key="8">
    <source>
        <dbReference type="EMBL" id="VDK48299.1"/>
    </source>
</evidence>
<comment type="subcellular location">
    <subcellularLocation>
        <location evidence="1">Membrane</location>
        <topology evidence="1">Multi-pass membrane protein</topology>
    </subcellularLocation>
</comment>
<dbReference type="InterPro" id="IPR004841">
    <property type="entry name" value="AA-permease/SLC12A_dom"/>
</dbReference>
<evidence type="ECO:0000256" key="1">
    <source>
        <dbReference type="ARBA" id="ARBA00004141"/>
    </source>
</evidence>
<keyword evidence="3 6" id="KW-0812">Transmembrane</keyword>
<feature type="transmembrane region" description="Helical" evidence="6">
    <location>
        <begin position="158"/>
        <end position="181"/>
    </location>
</feature>
<proteinExistence type="predicted"/>
<protein>
    <recommendedName>
        <fullName evidence="7">Amino acid permease/ SLC12A domain-containing protein</fullName>
    </recommendedName>
</protein>
<dbReference type="GO" id="GO:0015171">
    <property type="term" value="F:amino acid transmembrane transporter activity"/>
    <property type="evidence" value="ECO:0007669"/>
    <property type="project" value="TreeGrafter"/>
</dbReference>
<evidence type="ECO:0000256" key="6">
    <source>
        <dbReference type="SAM" id="Phobius"/>
    </source>
</evidence>
<reference evidence="8 9" key="1">
    <citation type="submission" date="2018-11" db="EMBL/GenBank/DDBJ databases">
        <authorList>
            <consortium name="Pathogen Informatics"/>
        </authorList>
    </citation>
    <scope>NUCLEOTIDE SEQUENCE [LARGE SCALE GENOMIC DNA]</scope>
</reference>
<keyword evidence="9" id="KW-1185">Reference proteome</keyword>
<evidence type="ECO:0000259" key="7">
    <source>
        <dbReference type="Pfam" id="PF00324"/>
    </source>
</evidence>
<evidence type="ECO:0000256" key="4">
    <source>
        <dbReference type="ARBA" id="ARBA00022989"/>
    </source>
</evidence>
<evidence type="ECO:0000256" key="5">
    <source>
        <dbReference type="ARBA" id="ARBA00023136"/>
    </source>
</evidence>
<accession>A0A3P6QHZ0</accession>
<feature type="transmembrane region" description="Helical" evidence="6">
    <location>
        <begin position="133"/>
        <end position="152"/>
    </location>
</feature>
<gene>
    <name evidence="8" type="ORF">DILT_LOCUS1648</name>
</gene>
<dbReference type="AlphaFoldDB" id="A0A3P6QHZ0"/>
<dbReference type="OrthoDB" id="3900342at2759"/>
<name>A0A3P6QHZ0_DIBLA</name>
<organism evidence="8 9">
    <name type="scientific">Dibothriocephalus latus</name>
    <name type="common">Fish tapeworm</name>
    <name type="synonym">Diphyllobothrium latum</name>
    <dbReference type="NCBI Taxonomy" id="60516"/>
    <lineage>
        <taxon>Eukaryota</taxon>
        <taxon>Metazoa</taxon>
        <taxon>Spiralia</taxon>
        <taxon>Lophotrochozoa</taxon>
        <taxon>Platyhelminthes</taxon>
        <taxon>Cestoda</taxon>
        <taxon>Eucestoda</taxon>
        <taxon>Diphyllobothriidea</taxon>
        <taxon>Diphyllobothriidae</taxon>
        <taxon>Dibothriocephalus</taxon>
    </lineage>
</organism>
<dbReference type="PANTHER" id="PTHR43243">
    <property type="entry name" value="INNER MEMBRANE TRANSPORTER YGJI-RELATED"/>
    <property type="match status" value="1"/>
</dbReference>
<dbReference type="Pfam" id="PF00324">
    <property type="entry name" value="AA_permease"/>
    <property type="match status" value="1"/>
</dbReference>
<feature type="domain" description="Amino acid permease/ SLC12A" evidence="7">
    <location>
        <begin position="4"/>
        <end position="75"/>
    </location>
</feature>
<dbReference type="Proteomes" id="UP000281553">
    <property type="component" value="Unassembled WGS sequence"/>
</dbReference>
<evidence type="ECO:0000256" key="3">
    <source>
        <dbReference type="ARBA" id="ARBA00022692"/>
    </source>
</evidence>
<dbReference type="Gene3D" id="1.20.1740.10">
    <property type="entry name" value="Amino acid/polyamine transporter I"/>
    <property type="match status" value="1"/>
</dbReference>
<feature type="transmembrane region" description="Helical" evidence="6">
    <location>
        <begin position="39"/>
        <end position="57"/>
    </location>
</feature>
<dbReference type="EMBL" id="UYRU01012650">
    <property type="protein sequence ID" value="VDK48299.1"/>
    <property type="molecule type" value="Genomic_DNA"/>
</dbReference>
<keyword evidence="4 6" id="KW-1133">Transmembrane helix</keyword>
<sequence length="198" mass="22117">MTKLASVYALPRALYALARDGLLPKCFGHITSCNKQPTVSLLLSSVLIILLAIFLRIEVLADFMSIGVIFCYFIVGVDLMVFRYLHEPVSDDKMDEGDEATLLALRMPVRELVVCKRTLSVPKRLQFRMAFKILLSTYTFLILSLSLLIEFAVTTKLILSFLLVGVFAFATGVVVVLLAFYRPAESVAGFQASLLFFF</sequence>
<keyword evidence="2" id="KW-0813">Transport</keyword>
<evidence type="ECO:0000256" key="2">
    <source>
        <dbReference type="ARBA" id="ARBA00022448"/>
    </source>
</evidence>
<dbReference type="PANTHER" id="PTHR43243:SF4">
    <property type="entry name" value="CATIONIC AMINO ACID TRANSPORTER 4"/>
    <property type="match status" value="1"/>
</dbReference>
<feature type="transmembrane region" description="Helical" evidence="6">
    <location>
        <begin position="63"/>
        <end position="85"/>
    </location>
</feature>